<dbReference type="AlphaFoldDB" id="A0A941IBJ4"/>
<keyword evidence="5" id="KW-1185">Reference proteome</keyword>
<dbReference type="InterPro" id="IPR029261">
    <property type="entry name" value="Transposase_Znf"/>
</dbReference>
<dbReference type="EMBL" id="JAGSOT010000071">
    <property type="protein sequence ID" value="MBR7797823.1"/>
    <property type="molecule type" value="Genomic_DNA"/>
</dbReference>
<evidence type="ECO:0000259" key="1">
    <source>
        <dbReference type="Pfam" id="PF01610"/>
    </source>
</evidence>
<dbReference type="InterPro" id="IPR002560">
    <property type="entry name" value="Transposase_DDE"/>
</dbReference>
<dbReference type="Pfam" id="PF13542">
    <property type="entry name" value="HTH_Tnp_ISL3"/>
    <property type="match status" value="1"/>
</dbReference>
<dbReference type="PANTHER" id="PTHR33498:SF1">
    <property type="entry name" value="TRANSPOSASE FOR INSERTION SEQUENCE ELEMENT IS1557"/>
    <property type="match status" value="1"/>
</dbReference>
<dbReference type="GO" id="GO:0009253">
    <property type="term" value="P:peptidoglycan catabolic process"/>
    <property type="evidence" value="ECO:0007669"/>
    <property type="project" value="InterPro"/>
</dbReference>
<dbReference type="InterPro" id="IPR032877">
    <property type="entry name" value="Transposase_HTH"/>
</dbReference>
<evidence type="ECO:0000313" key="4">
    <source>
        <dbReference type="EMBL" id="MBR7797823.1"/>
    </source>
</evidence>
<name>A0A941IBJ4_9BACI</name>
<dbReference type="GO" id="GO:0008745">
    <property type="term" value="F:N-acetylmuramoyl-L-alanine amidase activity"/>
    <property type="evidence" value="ECO:0007669"/>
    <property type="project" value="InterPro"/>
</dbReference>
<protein>
    <submittedName>
        <fullName evidence="4">Transposase</fullName>
    </submittedName>
</protein>
<comment type="caution">
    <text evidence="4">The sequence shown here is derived from an EMBL/GenBank/DDBJ whole genome shotgun (WGS) entry which is preliminary data.</text>
</comment>
<dbReference type="SUPFAM" id="SSF55846">
    <property type="entry name" value="N-acetylmuramoyl-L-alanine amidase-like"/>
    <property type="match status" value="1"/>
</dbReference>
<dbReference type="InterPro" id="IPR047951">
    <property type="entry name" value="Transpos_ISL3"/>
</dbReference>
<feature type="domain" description="Transposase IS204/IS1001/IS1096/IS1165 helix-turn-helix" evidence="2">
    <location>
        <begin position="90"/>
        <end position="138"/>
    </location>
</feature>
<dbReference type="Gene3D" id="3.40.80.10">
    <property type="entry name" value="Peptidoglycan recognition protein-like"/>
    <property type="match status" value="1"/>
</dbReference>
<feature type="domain" description="Transposase IS204/IS1001/IS1096/IS1165 zinc-finger" evidence="3">
    <location>
        <begin position="34"/>
        <end position="79"/>
    </location>
</feature>
<evidence type="ECO:0000313" key="5">
    <source>
        <dbReference type="Proteomes" id="UP000675284"/>
    </source>
</evidence>
<dbReference type="RefSeq" id="WP_166530864.1">
    <property type="nucleotide sequence ID" value="NZ_BAAACY010000098.1"/>
</dbReference>
<feature type="domain" description="Transposase IS204/IS1001/IS1096/IS1165 DDE" evidence="1">
    <location>
        <begin position="153"/>
        <end position="212"/>
    </location>
</feature>
<proteinExistence type="predicted"/>
<dbReference type="Proteomes" id="UP000675284">
    <property type="component" value="Unassembled WGS sequence"/>
</dbReference>
<organism evidence="4 5">
    <name type="scientific">Virgibacillus salarius</name>
    <dbReference type="NCBI Taxonomy" id="447199"/>
    <lineage>
        <taxon>Bacteria</taxon>
        <taxon>Bacillati</taxon>
        <taxon>Bacillota</taxon>
        <taxon>Bacilli</taxon>
        <taxon>Bacillales</taxon>
        <taxon>Bacillaceae</taxon>
        <taxon>Virgibacillus</taxon>
    </lineage>
</organism>
<dbReference type="PANTHER" id="PTHR33498">
    <property type="entry name" value="TRANSPOSASE FOR INSERTION SEQUENCE ELEMENT IS1557"/>
    <property type="match status" value="1"/>
</dbReference>
<accession>A0A941IBJ4</accession>
<sequence length="271" mass="31735">MNFNMSLPGLEAFRIKKTVENGGVFQLHVELDAKPHRCPVCNVLTKKVHDYRTQKIQHSKLFVRETLIFYRTRRYKCEQPNCEKRFYENNSLVERYQRQSKELKQAIALELIHGKNFKSVASRFNISSTTVMRRFDEVGSSFLKETKELPSVIAIDEYKGDSDGEKYQTIIADPVDRKPLEILPDRKKETVETYLKEHGQRVEVVVMDMSPATLIRSLMNEFVIPIENVVPHNHWSGKNCPKNLLYQFGRFQDQFMDSTPPDIKSIYTNRK</sequence>
<dbReference type="Pfam" id="PF14690">
    <property type="entry name" value="Zn_ribbon_ISL3"/>
    <property type="match status" value="1"/>
</dbReference>
<evidence type="ECO:0000259" key="3">
    <source>
        <dbReference type="Pfam" id="PF14690"/>
    </source>
</evidence>
<dbReference type="Pfam" id="PF01610">
    <property type="entry name" value="DDE_Tnp_ISL3"/>
    <property type="match status" value="1"/>
</dbReference>
<dbReference type="InterPro" id="IPR036505">
    <property type="entry name" value="Amidase/PGRP_sf"/>
</dbReference>
<reference evidence="4" key="1">
    <citation type="submission" date="2021-04" db="EMBL/GenBank/DDBJ databases">
        <title>Isolation and polyphasic classification of algal microorganism.</title>
        <authorList>
            <person name="Wang S."/>
        </authorList>
    </citation>
    <scope>NUCLEOTIDE SEQUENCE</scope>
    <source>
        <strain evidence="4">720a</strain>
    </source>
</reference>
<gene>
    <name evidence="4" type="ORF">KCX74_17475</name>
</gene>
<evidence type="ECO:0000259" key="2">
    <source>
        <dbReference type="Pfam" id="PF13542"/>
    </source>
</evidence>